<gene>
    <name evidence="13" type="ORF">JKF63_07748</name>
</gene>
<dbReference type="InterPro" id="IPR005135">
    <property type="entry name" value="Endo/exonuclease/phosphatase"/>
</dbReference>
<feature type="region of interest" description="Disordered" evidence="11">
    <location>
        <begin position="895"/>
        <end position="917"/>
    </location>
</feature>
<comment type="subcellular location">
    <subcellularLocation>
        <location evidence="3">Nucleus</location>
        <location evidence="3">PML body</location>
    </subcellularLocation>
</comment>
<dbReference type="EMBL" id="JAFJZO010000003">
    <property type="protein sequence ID" value="KAG5511923.1"/>
    <property type="molecule type" value="Genomic_DNA"/>
</dbReference>
<dbReference type="AlphaFoldDB" id="A0A837AXR9"/>
<evidence type="ECO:0000256" key="1">
    <source>
        <dbReference type="ARBA" id="ARBA00001936"/>
    </source>
</evidence>
<dbReference type="PANTHER" id="PTHR15822:SF4">
    <property type="entry name" value="TYROSYL-DNA PHOSPHODIESTERASE 2"/>
    <property type="match status" value="1"/>
</dbReference>
<feature type="domain" description="Endonuclease/exonuclease/phosphatase" evidence="12">
    <location>
        <begin position="723"/>
        <end position="1039"/>
    </location>
</feature>
<protein>
    <recommendedName>
        <fullName evidence="12">Endonuclease/exonuclease/phosphatase domain-containing protein</fullName>
    </recommendedName>
</protein>
<evidence type="ECO:0000256" key="10">
    <source>
        <dbReference type="ARBA" id="ARBA00023242"/>
    </source>
</evidence>
<reference evidence="13 14" key="1">
    <citation type="submission" date="2021-02" db="EMBL/GenBank/DDBJ databases">
        <title>Porcisia hertigi Genome sequencing and assembly.</title>
        <authorList>
            <person name="Almutairi H."/>
            <person name="Gatherer D."/>
        </authorList>
    </citation>
    <scope>NUCLEOTIDE SEQUENCE [LARGE SCALE GENOMIC DNA]</scope>
    <source>
        <strain evidence="13 14">C119</strain>
    </source>
</reference>
<evidence type="ECO:0000313" key="13">
    <source>
        <dbReference type="EMBL" id="KAG5511923.1"/>
    </source>
</evidence>
<proteinExistence type="predicted"/>
<dbReference type="CDD" id="cd09080">
    <property type="entry name" value="TDP2"/>
    <property type="match status" value="1"/>
</dbReference>
<comment type="caution">
    <text evidence="13">The sequence shown here is derived from an EMBL/GenBank/DDBJ whole genome shotgun (WGS) entry which is preliminary data.</text>
</comment>
<keyword evidence="14" id="KW-1185">Reference proteome</keyword>
<sequence>MYAATRYLCYLASKGVGSSSSSSSSGGGGGSSLGGVGSNYRNSTQLADVFHPVHHRNAWPFDHVLVDVSFFANSLYYLSRDLIGHERDRETVKNIHRQLQTVILRRIQPRKTLALLLDGSEPLWMLEHRRLFPGRRYDSRVYRSCASPMPYLLEERLRGTAMEQRTPPSEAVISGPATPGLAEGKMSAYLLDLATRIVRPPTNPQHLCAPVTVNDTVCLVGGPELAWMAVGMTPFHNITTVTLQQGELKSCSLQESMEWMRLDHLLKPASEQATGNNGSAAWVPQQRLAAARTDLVFLYLLTHGHPSTGLPQVLTTPFADVLDVYVDMERDDHSQAALGTPQNDLRFRSVLFDEEPVTAAHLERPGLRLRLATLERLLVRIVRSLSGANVGLPAGNRPISHAATLLEMTLQTHGLLCSGGVPSPAWTPTPDLGEASGSSSNSSSTVLLDKYPKLSAEMLLQHVTYLLSRTAKQDTGHSANGAAVNASGAVEGRDKMYLNPQRTRAFGLTGIEALLLSATQAEQVNHVLPLYARGHTLPEEVAADIVSTRNIHEALRKTQRLLSGVLEQASQELARQTGSGADGGNNRATTAADDAGSSCLPHPALTHLPSHMFVRTAGARGPPPGWAYYGIHLGIKAEAMNVRYSLNASDTATLRVIDSSGTCPRNTLYAWVAPAAAESEAGTESTRHGDAAGWAPMPCSALPLCGEGSEAAPAPAPGSLRILTWNTQFSLHSGAPTPLGREGIDWCSPTRYAAAARVLEDANADVLCLQEVEPAWAAYLETQPWVRGRYVLSSLQSSPPLQPYGVLMMVRRDLCPVMAVQHANIPGFVGHTSLMPVVTLQMGPNVAPVVVGGLHLLAPYSQTNEDNRVRQMKALEDHLMKQAQWFESGAPLNVTQRANSSNSSSTPGSTDPINKPSHVLVGDFNDYPTKPYRLPIELGYKDAWEVMKPSCQQPSATAEERGYTIDGIMNAYAQKLIEPKFYGRPDRVLFASTQLQPTAVELVGTSRVKDLLPANADGVHTQVDKPSEGIPDYLFPSDHFGVLVEFQIL</sequence>
<comment type="cofactor">
    <cofactor evidence="2">
        <name>Mg(2+)</name>
        <dbReference type="ChEBI" id="CHEBI:18420"/>
    </cofactor>
</comment>
<evidence type="ECO:0000256" key="4">
    <source>
        <dbReference type="ARBA" id="ARBA00022722"/>
    </source>
</evidence>
<evidence type="ECO:0000259" key="12">
    <source>
        <dbReference type="Pfam" id="PF03372"/>
    </source>
</evidence>
<keyword evidence="4" id="KW-0540">Nuclease</keyword>
<dbReference type="RefSeq" id="XP_067759879.1">
    <property type="nucleotide sequence ID" value="XM_067903679.1"/>
</dbReference>
<keyword evidence="6" id="KW-0227">DNA damage</keyword>
<dbReference type="GeneID" id="94293756"/>
<dbReference type="OrthoDB" id="9975959at2759"/>
<comment type="cofactor">
    <cofactor evidence="1">
        <name>Mn(2+)</name>
        <dbReference type="ChEBI" id="CHEBI:29035"/>
    </cofactor>
</comment>
<dbReference type="GO" id="GO:0004518">
    <property type="term" value="F:nuclease activity"/>
    <property type="evidence" value="ECO:0007669"/>
    <property type="project" value="UniProtKB-KW"/>
</dbReference>
<dbReference type="InterPro" id="IPR036691">
    <property type="entry name" value="Endo/exonu/phosph_ase_sf"/>
</dbReference>
<dbReference type="GO" id="GO:0046872">
    <property type="term" value="F:metal ion binding"/>
    <property type="evidence" value="ECO:0007669"/>
    <property type="project" value="UniProtKB-KW"/>
</dbReference>
<dbReference type="GO" id="GO:0003697">
    <property type="term" value="F:single-stranded DNA binding"/>
    <property type="evidence" value="ECO:0007669"/>
    <property type="project" value="TreeGrafter"/>
</dbReference>
<organism evidence="13 14">
    <name type="scientific">Porcisia hertigi</name>
    <dbReference type="NCBI Taxonomy" id="2761500"/>
    <lineage>
        <taxon>Eukaryota</taxon>
        <taxon>Discoba</taxon>
        <taxon>Euglenozoa</taxon>
        <taxon>Kinetoplastea</taxon>
        <taxon>Metakinetoplastina</taxon>
        <taxon>Trypanosomatida</taxon>
        <taxon>Trypanosomatidae</taxon>
        <taxon>Leishmaniinae</taxon>
        <taxon>Porcisia</taxon>
    </lineage>
</organism>
<keyword evidence="10" id="KW-0539">Nucleus</keyword>
<keyword evidence="9" id="KW-0234">DNA repair</keyword>
<feature type="region of interest" description="Disordered" evidence="11">
    <location>
        <begin position="573"/>
        <end position="596"/>
    </location>
</feature>
<dbReference type="GO" id="GO:0006302">
    <property type="term" value="P:double-strand break repair"/>
    <property type="evidence" value="ECO:0007669"/>
    <property type="project" value="TreeGrafter"/>
</dbReference>
<evidence type="ECO:0000256" key="7">
    <source>
        <dbReference type="ARBA" id="ARBA00022801"/>
    </source>
</evidence>
<name>A0A837AXR9_9TRYP</name>
<evidence type="ECO:0000256" key="2">
    <source>
        <dbReference type="ARBA" id="ARBA00001946"/>
    </source>
</evidence>
<dbReference type="Proteomes" id="UP000674318">
    <property type="component" value="Chromosome 3"/>
</dbReference>
<dbReference type="Gene3D" id="3.60.10.10">
    <property type="entry name" value="Endonuclease/exonuclease/phosphatase"/>
    <property type="match status" value="1"/>
</dbReference>
<accession>A0A837AXR9</accession>
<dbReference type="Pfam" id="PF03372">
    <property type="entry name" value="Exo_endo_phos"/>
    <property type="match status" value="1"/>
</dbReference>
<evidence type="ECO:0000313" key="14">
    <source>
        <dbReference type="Proteomes" id="UP000674318"/>
    </source>
</evidence>
<evidence type="ECO:0000256" key="11">
    <source>
        <dbReference type="SAM" id="MobiDB-lite"/>
    </source>
</evidence>
<keyword evidence="8" id="KW-0460">Magnesium</keyword>
<dbReference type="KEGG" id="phet:94293756"/>
<keyword evidence="5" id="KW-0479">Metal-binding</keyword>
<evidence type="ECO:0000256" key="6">
    <source>
        <dbReference type="ARBA" id="ARBA00022763"/>
    </source>
</evidence>
<dbReference type="InterPro" id="IPR051547">
    <property type="entry name" value="TDP2-like"/>
</dbReference>
<evidence type="ECO:0000256" key="5">
    <source>
        <dbReference type="ARBA" id="ARBA00022723"/>
    </source>
</evidence>
<keyword evidence="7" id="KW-0378">Hydrolase</keyword>
<dbReference type="GO" id="GO:0005737">
    <property type="term" value="C:cytoplasm"/>
    <property type="evidence" value="ECO:0007669"/>
    <property type="project" value="TreeGrafter"/>
</dbReference>
<dbReference type="PANTHER" id="PTHR15822">
    <property type="entry name" value="TRAF AND TNF RECEPTOR-ASSOCIATED PROTEIN"/>
    <property type="match status" value="1"/>
</dbReference>
<evidence type="ECO:0000256" key="3">
    <source>
        <dbReference type="ARBA" id="ARBA00004322"/>
    </source>
</evidence>
<evidence type="ECO:0000256" key="8">
    <source>
        <dbReference type="ARBA" id="ARBA00022842"/>
    </source>
</evidence>
<dbReference type="GO" id="GO:0070260">
    <property type="term" value="F:5'-tyrosyl-DNA phosphodiesterase activity"/>
    <property type="evidence" value="ECO:0007669"/>
    <property type="project" value="TreeGrafter"/>
</dbReference>
<evidence type="ECO:0000256" key="9">
    <source>
        <dbReference type="ARBA" id="ARBA00023204"/>
    </source>
</evidence>
<dbReference type="SUPFAM" id="SSF56219">
    <property type="entry name" value="DNase I-like"/>
    <property type="match status" value="1"/>
</dbReference>